<organism evidence="4 5">
    <name type="scientific">Kurthia populi</name>
    <dbReference type="NCBI Taxonomy" id="1562132"/>
    <lineage>
        <taxon>Bacteria</taxon>
        <taxon>Bacillati</taxon>
        <taxon>Bacillota</taxon>
        <taxon>Bacilli</taxon>
        <taxon>Bacillales</taxon>
        <taxon>Caryophanaceae</taxon>
        <taxon>Kurthia</taxon>
    </lineage>
</organism>
<dbReference type="PANTHER" id="PTHR30036">
    <property type="entry name" value="D-XYLOSE-BINDING PERIPLASMIC PROTEIN"/>
    <property type="match status" value="1"/>
</dbReference>
<feature type="domain" description="Periplasmic binding protein" evidence="3">
    <location>
        <begin position="12"/>
        <end position="118"/>
    </location>
</feature>
<dbReference type="Gene3D" id="3.40.50.2300">
    <property type="match status" value="2"/>
</dbReference>
<dbReference type="RefSeq" id="WP_380147050.1">
    <property type="nucleotide sequence ID" value="NZ_JBHUOR010000024.1"/>
</dbReference>
<dbReference type="Pfam" id="PF13407">
    <property type="entry name" value="Peripla_BP_4"/>
    <property type="match status" value="1"/>
</dbReference>
<dbReference type="InterPro" id="IPR028082">
    <property type="entry name" value="Peripla_BP_I"/>
</dbReference>
<evidence type="ECO:0000256" key="2">
    <source>
        <dbReference type="ARBA" id="ARBA00022729"/>
    </source>
</evidence>
<reference evidence="5" key="1">
    <citation type="journal article" date="2019" name="Int. J. Syst. Evol. Microbiol.">
        <title>The Global Catalogue of Microorganisms (GCM) 10K type strain sequencing project: providing services to taxonomists for standard genome sequencing and annotation.</title>
        <authorList>
            <consortium name="The Broad Institute Genomics Platform"/>
            <consortium name="The Broad Institute Genome Sequencing Center for Infectious Disease"/>
            <person name="Wu L."/>
            <person name="Ma J."/>
        </authorList>
    </citation>
    <scope>NUCLEOTIDE SEQUENCE [LARGE SCALE GENOMIC DNA]</scope>
    <source>
        <strain evidence="5">KCTC 33522</strain>
    </source>
</reference>
<evidence type="ECO:0000256" key="1">
    <source>
        <dbReference type="ARBA" id="ARBA00004196"/>
    </source>
</evidence>
<protein>
    <submittedName>
        <fullName evidence="4">Substrate-binding domain-containing protein</fullName>
    </submittedName>
</protein>
<evidence type="ECO:0000313" key="5">
    <source>
        <dbReference type="Proteomes" id="UP001597568"/>
    </source>
</evidence>
<dbReference type="InterPro" id="IPR025997">
    <property type="entry name" value="SBP_2_dom"/>
</dbReference>
<gene>
    <name evidence="4" type="ORF">ACFSY7_04800</name>
</gene>
<comment type="subcellular location">
    <subcellularLocation>
        <location evidence="1">Cell envelope</location>
    </subcellularLocation>
</comment>
<sequence length="161" mass="17727">MNVLAPLIRSGDIRIQYDQWTKNWQPKEAAKGMEEALRINHHQIDAVIAANDATAYAAMQVIKQQGMTKKIAVIGQDADAVNIQAIQQGTQLATVYKPVKKLSSVAAKTAVSMAKKQKVDITDSIDNGKNNIPSILLEPILVTKKNIQNTVVKDGFYQEDK</sequence>
<name>A0ABW5XZ87_9BACL</name>
<dbReference type="PANTHER" id="PTHR30036:SF1">
    <property type="entry name" value="D-XYLOSE-BINDING PERIPLASMIC PROTEIN"/>
    <property type="match status" value="1"/>
</dbReference>
<dbReference type="EMBL" id="JBHUOR010000024">
    <property type="protein sequence ID" value="MFD2867826.1"/>
    <property type="molecule type" value="Genomic_DNA"/>
</dbReference>
<keyword evidence="2" id="KW-0732">Signal</keyword>
<accession>A0ABW5XZ87</accession>
<comment type="caution">
    <text evidence="4">The sequence shown here is derived from an EMBL/GenBank/DDBJ whole genome shotgun (WGS) entry which is preliminary data.</text>
</comment>
<evidence type="ECO:0000259" key="3">
    <source>
        <dbReference type="Pfam" id="PF13407"/>
    </source>
</evidence>
<proteinExistence type="predicted"/>
<dbReference type="InterPro" id="IPR050555">
    <property type="entry name" value="Bact_Solute-Bind_Prot2"/>
</dbReference>
<dbReference type="Proteomes" id="UP001597568">
    <property type="component" value="Unassembled WGS sequence"/>
</dbReference>
<dbReference type="SUPFAM" id="SSF53822">
    <property type="entry name" value="Periplasmic binding protein-like I"/>
    <property type="match status" value="1"/>
</dbReference>
<evidence type="ECO:0000313" key="4">
    <source>
        <dbReference type="EMBL" id="MFD2867826.1"/>
    </source>
</evidence>
<keyword evidence="5" id="KW-1185">Reference proteome</keyword>